<keyword evidence="1" id="KW-0472">Membrane</keyword>
<organism evidence="2 3">
    <name type="scientific">Acidiplasma cupricumulans</name>
    <dbReference type="NCBI Taxonomy" id="312540"/>
    <lineage>
        <taxon>Archaea</taxon>
        <taxon>Methanobacteriati</taxon>
        <taxon>Thermoplasmatota</taxon>
        <taxon>Thermoplasmata</taxon>
        <taxon>Thermoplasmatales</taxon>
        <taxon>Ferroplasmaceae</taxon>
        <taxon>Acidiplasma</taxon>
    </lineage>
</organism>
<dbReference type="Proteomes" id="UP000050301">
    <property type="component" value="Unassembled WGS sequence"/>
</dbReference>
<name>A0A0Q0XM87_9ARCH</name>
<reference evidence="2 3" key="1">
    <citation type="submission" date="2015-09" db="EMBL/GenBank/DDBJ databases">
        <title>Heavy metals and arsenic resistance mechanisms in polyextremophilic archaea of the family Ferroplasmaceae.</title>
        <authorList>
            <person name="Bulaev A.G."/>
            <person name="Kanygina A.V."/>
        </authorList>
    </citation>
    <scope>NUCLEOTIDE SEQUENCE [LARGE SCALE GENOMIC DNA]</scope>
    <source>
        <strain evidence="2 3">BH2</strain>
    </source>
</reference>
<dbReference type="EMBL" id="LKBH01000015">
    <property type="protein sequence ID" value="KQB36671.1"/>
    <property type="molecule type" value="Genomic_DNA"/>
</dbReference>
<protein>
    <submittedName>
        <fullName evidence="2">Uncharacterized protein</fullName>
    </submittedName>
</protein>
<dbReference type="AlphaFoldDB" id="A0A0Q0XM87"/>
<feature type="transmembrane region" description="Helical" evidence="1">
    <location>
        <begin position="20"/>
        <end position="40"/>
    </location>
</feature>
<keyword evidence="1" id="KW-0812">Transmembrane</keyword>
<keyword evidence="3" id="KW-1185">Reference proteome</keyword>
<evidence type="ECO:0000313" key="3">
    <source>
        <dbReference type="Proteomes" id="UP000050301"/>
    </source>
</evidence>
<keyword evidence="1" id="KW-1133">Transmembrane helix</keyword>
<feature type="transmembrane region" description="Helical" evidence="1">
    <location>
        <begin position="46"/>
        <end position="67"/>
    </location>
</feature>
<dbReference type="InParanoid" id="A0A0Q0XM87"/>
<proteinExistence type="predicted"/>
<comment type="caution">
    <text evidence="2">The sequence shown here is derived from an EMBL/GenBank/DDBJ whole genome shotgun (WGS) entry which is preliminary data.</text>
</comment>
<evidence type="ECO:0000256" key="1">
    <source>
        <dbReference type="SAM" id="Phobius"/>
    </source>
</evidence>
<sequence>MAKKIQGLSEWRLNILEKHLLTSLIILFFILSIIFLFISIITGNIYFRGVAIGLIISWSTCLIALIFKKIIYKNLIKVVK</sequence>
<evidence type="ECO:0000313" key="2">
    <source>
        <dbReference type="EMBL" id="KQB36671.1"/>
    </source>
</evidence>
<accession>A0A0Q0XM87</accession>
<gene>
    <name evidence="2" type="ORF">AOG55_03440</name>
</gene>